<dbReference type="Pfam" id="PF05462">
    <property type="entry name" value="Dicty_CAR"/>
    <property type="match status" value="1"/>
</dbReference>
<dbReference type="GO" id="GO:0016926">
    <property type="term" value="P:protein desumoylation"/>
    <property type="evidence" value="ECO:0007669"/>
    <property type="project" value="TreeGrafter"/>
</dbReference>
<dbReference type="Gene3D" id="3.30.310.130">
    <property type="entry name" value="Ubiquitin-related"/>
    <property type="match status" value="1"/>
</dbReference>
<dbReference type="InterPro" id="IPR022343">
    <property type="entry name" value="GCR1-cAMP_receptor"/>
</dbReference>
<evidence type="ECO:0000256" key="2">
    <source>
        <dbReference type="ARBA" id="ARBA00005234"/>
    </source>
</evidence>
<keyword evidence="7" id="KW-0378">Hydrolase</keyword>
<protein>
    <recommendedName>
        <fullName evidence="16">G-protein coupled receptors family 2 profile 2 domain-containing protein</fullName>
    </recommendedName>
</protein>
<dbReference type="GO" id="GO:0007166">
    <property type="term" value="P:cell surface receptor signaling pathway"/>
    <property type="evidence" value="ECO:0007669"/>
    <property type="project" value="InterPro"/>
</dbReference>
<accession>A0A553QE35</accession>
<evidence type="ECO:0000256" key="7">
    <source>
        <dbReference type="ARBA" id="ARBA00022801"/>
    </source>
</evidence>
<feature type="compositionally biased region" description="Basic and acidic residues" evidence="10">
    <location>
        <begin position="1080"/>
        <end position="1093"/>
    </location>
</feature>
<comment type="subcellular location">
    <subcellularLocation>
        <location evidence="1">Membrane</location>
        <topology evidence="1">Multi-pass membrane protein</topology>
    </subcellularLocation>
</comment>
<feature type="transmembrane region" description="Helical" evidence="11">
    <location>
        <begin position="34"/>
        <end position="52"/>
    </location>
</feature>
<dbReference type="GO" id="GO:0004930">
    <property type="term" value="F:G protein-coupled receptor activity"/>
    <property type="evidence" value="ECO:0007669"/>
    <property type="project" value="InterPro"/>
</dbReference>
<keyword evidence="5 11" id="KW-0812">Transmembrane</keyword>
<proteinExistence type="inferred from homology"/>
<dbReference type="GO" id="GO:0070139">
    <property type="term" value="F:SUMO-specific endopeptidase activity"/>
    <property type="evidence" value="ECO:0007669"/>
    <property type="project" value="TreeGrafter"/>
</dbReference>
<evidence type="ECO:0000256" key="4">
    <source>
        <dbReference type="ARBA" id="ARBA00022670"/>
    </source>
</evidence>
<dbReference type="PANTHER" id="PTHR46896:SF2">
    <property type="entry name" value="SENTRIN-SPECIFIC PROTEASE 7"/>
    <property type="match status" value="1"/>
</dbReference>
<comment type="similarity">
    <text evidence="2">Belongs to the peptidase C48 family.</text>
</comment>
<feature type="compositionally biased region" description="Polar residues" evidence="10">
    <location>
        <begin position="515"/>
        <end position="525"/>
    </location>
</feature>
<keyword evidence="8 11" id="KW-1133">Transmembrane helix</keyword>
<dbReference type="GO" id="GO:0006508">
    <property type="term" value="P:proteolysis"/>
    <property type="evidence" value="ECO:0007669"/>
    <property type="project" value="UniProtKB-KW"/>
</dbReference>
<name>A0A553QE35_9TELE</name>
<evidence type="ECO:0000313" key="15">
    <source>
        <dbReference type="Proteomes" id="UP000316079"/>
    </source>
</evidence>
<keyword evidence="6" id="KW-0833">Ubl conjugation pathway</keyword>
<dbReference type="PANTHER" id="PTHR46896">
    <property type="entry name" value="SENTRIN-SPECIFIC PROTEASE"/>
    <property type="match status" value="1"/>
</dbReference>
<evidence type="ECO:0000259" key="13">
    <source>
        <dbReference type="PROSITE" id="PS50600"/>
    </source>
</evidence>
<feature type="region of interest" description="Disordered" evidence="10">
    <location>
        <begin position="1080"/>
        <end position="1103"/>
    </location>
</feature>
<dbReference type="OrthoDB" id="100006at2759"/>
<evidence type="ECO:0000256" key="5">
    <source>
        <dbReference type="ARBA" id="ARBA00022692"/>
    </source>
</evidence>
<keyword evidence="3" id="KW-0597">Phosphoprotein</keyword>
<dbReference type="EMBL" id="SRMA01026062">
    <property type="protein sequence ID" value="TRY88194.1"/>
    <property type="molecule type" value="Genomic_DNA"/>
</dbReference>
<dbReference type="InterPro" id="IPR051947">
    <property type="entry name" value="Sentrin-specific_protease"/>
</dbReference>
<evidence type="ECO:0000256" key="1">
    <source>
        <dbReference type="ARBA" id="ARBA00004141"/>
    </source>
</evidence>
<feature type="region of interest" description="Disordered" evidence="10">
    <location>
        <begin position="426"/>
        <end position="445"/>
    </location>
</feature>
<dbReference type="GO" id="GO:0016020">
    <property type="term" value="C:membrane"/>
    <property type="evidence" value="ECO:0007669"/>
    <property type="project" value="UniProtKB-SubCell"/>
</dbReference>
<dbReference type="GO" id="GO:0005634">
    <property type="term" value="C:nucleus"/>
    <property type="evidence" value="ECO:0007669"/>
    <property type="project" value="TreeGrafter"/>
</dbReference>
<dbReference type="Pfam" id="PF02902">
    <property type="entry name" value="Peptidase_C48"/>
    <property type="match status" value="1"/>
</dbReference>
<feature type="domain" description="G-protein coupled receptors family 2 profile 2" evidence="12">
    <location>
        <begin position="28"/>
        <end position="184"/>
    </location>
</feature>
<comment type="caution">
    <text evidence="14">The sequence shown here is derived from an EMBL/GenBank/DDBJ whole genome shotgun (WGS) entry which is preliminary data.</text>
</comment>
<feature type="domain" description="Ubiquitin-like protease family profile" evidence="13">
    <location>
        <begin position="930"/>
        <end position="1166"/>
    </location>
</feature>
<evidence type="ECO:0000256" key="9">
    <source>
        <dbReference type="ARBA" id="ARBA00023136"/>
    </source>
</evidence>
<dbReference type="AlphaFoldDB" id="A0A553QE35"/>
<evidence type="ECO:0000256" key="10">
    <source>
        <dbReference type="SAM" id="MobiDB-lite"/>
    </source>
</evidence>
<feature type="compositionally biased region" description="Basic and acidic residues" evidence="10">
    <location>
        <begin position="610"/>
        <end position="619"/>
    </location>
</feature>
<dbReference type="SUPFAM" id="SSF54001">
    <property type="entry name" value="Cysteine proteinases"/>
    <property type="match status" value="1"/>
</dbReference>
<reference evidence="14 15" key="1">
    <citation type="journal article" date="2019" name="Sci. Data">
        <title>Hybrid genome assembly and annotation of Danionella translucida.</title>
        <authorList>
            <person name="Kadobianskyi M."/>
            <person name="Schulze L."/>
            <person name="Schuelke M."/>
            <person name="Judkewitz B."/>
        </authorList>
    </citation>
    <scope>NUCLEOTIDE SEQUENCE [LARGE SCALE GENOMIC DNA]</scope>
    <source>
        <strain evidence="14 15">Bolton</strain>
    </source>
</reference>
<sequence length="1227" mass="139247">MGDENPVQTNTNSSRCTFFNDEHQCDVILKVKRATGTFSIVACSLMLFAIWLLRRYNSLAQKMVVSLTIAALFDSVAYVMAESHPEGSLCNFQAWWLTYFDWTALVWVCLITFNLYLNLVREIRTEHCERLYHVFAWGVPLVMSTIPLVAGYYGPAGAWCWITDDHVGWRFGIWYIPLFSLIALMICCYARIICVANERMHSWLGTFNPEQERRKMSLAEEIRPLKWYPSVYLLVSLFPLINRLHNAAFPKDPVFSLTLLHVLSAPLHGFVNAFVFGKDTWSQLSTTGIKMAIQSRLCDSTRIGEYHAANVRYTHDFNTHSDSDDEDNNILFYSPDMKLQDREPWEKVYSAFNCDWLEVRHVMKQPINDEDVVSAMRNVTEAIPGAYVVRKIRSSLTDEEQKDQPVLTPCRLAKGKKEKNAAALMEAPEPQGAAAPSESTETAVQKWEIHPTRPSGTSSQSVSISQNICNQEDVSWLGIHRRQIVVVLKDVLHTEIGQNIQKAIQPETKEREDLSSGSEPLNSSLKPSESSEEFSDPSSPKESDLPQAVLKSEIWPNEIELHTFERNAVILVEGSPERDEVCSGSGCSSSSPIGAWCCPSKGNVNNLPSVEEKKEEQESRTSAPEVHLPRDGEVEQEPEGTRESVLCLSVGIDGQIPIKRSRMDCVSTEQEQNGFASEGPLRWSLHTDSSHFETSEPIVLSSEDEKEEEEENAMFVLKAQPPEGAKESAQIQMFDLFEQSKFGTDIAVHSAEIQLRLSSLHMGGVSISSGDIMTIAPDKVSFSLRAESSRCVLLCLAEPITSIEIELLASLMDLVALKMNRQEVFISLTELQSMDLLQSSQETHLLQLLKPTLEDEQESDDLKPIYSLHHRRTQGSYSVSLAPIPGPEWRPYTHCGPTRSNGDRQGFMKLFHKTLFRLIQFPPPPTKGAITVTTEDLKCLDSGVFLNDVIIDFYLKYLLVQKAPQASVERSHVFSSFFYKQLTRRDHANEDNTNTPSMCVIRAQVRRHQRVRTWTRHVDIFEKDFLFVPVNQEAHWYLVVVCFPGLRDPQYVKWDSGDSEQSDRGNVLNESEAKIHAELRINNEEDKGTDDSQIKSSANPLPPNCTEKTCKNPIVWRRYLEEEWAAKRGSSRDFSAKHVVDSFCRVPQQDNSSDCGLYLLQYAESFLQDPVVHFDLPLRLELWFPRQQVRGKREEIRDLILHLYRFQQGSSGHNALEDTIDCSSSIL</sequence>
<organism evidence="14 15">
    <name type="scientific">Danionella cerebrum</name>
    <dbReference type="NCBI Taxonomy" id="2873325"/>
    <lineage>
        <taxon>Eukaryota</taxon>
        <taxon>Metazoa</taxon>
        <taxon>Chordata</taxon>
        <taxon>Craniata</taxon>
        <taxon>Vertebrata</taxon>
        <taxon>Euteleostomi</taxon>
        <taxon>Actinopterygii</taxon>
        <taxon>Neopterygii</taxon>
        <taxon>Teleostei</taxon>
        <taxon>Ostariophysi</taxon>
        <taxon>Cypriniformes</taxon>
        <taxon>Danionidae</taxon>
        <taxon>Danioninae</taxon>
        <taxon>Danionella</taxon>
    </lineage>
</organism>
<dbReference type="PROSITE" id="PS50261">
    <property type="entry name" value="G_PROTEIN_RECEP_F2_4"/>
    <property type="match status" value="1"/>
</dbReference>
<keyword evidence="15" id="KW-1185">Reference proteome</keyword>
<evidence type="ECO:0000256" key="6">
    <source>
        <dbReference type="ARBA" id="ARBA00022786"/>
    </source>
</evidence>
<feature type="transmembrane region" description="Helical" evidence="11">
    <location>
        <begin position="64"/>
        <end position="81"/>
    </location>
</feature>
<dbReference type="Proteomes" id="UP000316079">
    <property type="component" value="Unassembled WGS sequence"/>
</dbReference>
<dbReference type="SUPFAM" id="SSF81321">
    <property type="entry name" value="Family A G protein-coupled receptor-like"/>
    <property type="match status" value="1"/>
</dbReference>
<dbReference type="Gene3D" id="1.20.1070.10">
    <property type="entry name" value="Rhodopsin 7-helix transmembrane proteins"/>
    <property type="match status" value="1"/>
</dbReference>
<dbReference type="FunFam" id="1.10.418.20:FF:000001">
    <property type="entry name" value="sentrin-specific protease 6 isoform X1"/>
    <property type="match status" value="1"/>
</dbReference>
<dbReference type="GO" id="GO:0030552">
    <property type="term" value="F:cAMP binding"/>
    <property type="evidence" value="ECO:0007669"/>
    <property type="project" value="InterPro"/>
</dbReference>
<keyword evidence="4" id="KW-0645">Protease</keyword>
<evidence type="ECO:0000256" key="11">
    <source>
        <dbReference type="SAM" id="Phobius"/>
    </source>
</evidence>
<feature type="region of interest" description="Disordered" evidence="10">
    <location>
        <begin position="609"/>
        <end position="642"/>
    </location>
</feature>
<dbReference type="FunFam" id="1.10.418.20:FF:000004">
    <property type="entry name" value="sentrin-specific protease 7 isoform X1"/>
    <property type="match status" value="1"/>
</dbReference>
<evidence type="ECO:0000256" key="8">
    <source>
        <dbReference type="ARBA" id="ARBA00022989"/>
    </source>
</evidence>
<dbReference type="PROSITE" id="PS50600">
    <property type="entry name" value="ULP_PROTEASE"/>
    <property type="match status" value="1"/>
</dbReference>
<dbReference type="InterPro" id="IPR003653">
    <property type="entry name" value="Peptidase_C48_C"/>
</dbReference>
<evidence type="ECO:0000313" key="14">
    <source>
        <dbReference type="EMBL" id="TRY88194.1"/>
    </source>
</evidence>
<evidence type="ECO:0008006" key="16">
    <source>
        <dbReference type="Google" id="ProtNLM"/>
    </source>
</evidence>
<keyword evidence="9 11" id="KW-0472">Membrane</keyword>
<feature type="transmembrane region" description="Helical" evidence="11">
    <location>
        <begin position="173"/>
        <end position="194"/>
    </location>
</feature>
<dbReference type="Gene3D" id="1.10.418.20">
    <property type="match status" value="1"/>
</dbReference>
<dbReference type="STRING" id="623744.A0A553QE35"/>
<gene>
    <name evidence="14" type="ORF">DNTS_026889</name>
</gene>
<dbReference type="PRINTS" id="PR02001">
    <property type="entry name" value="GCR1CAMPR"/>
</dbReference>
<dbReference type="PRINTS" id="PR00247">
    <property type="entry name" value="GPCRCAMP"/>
</dbReference>
<feature type="transmembrane region" description="Helical" evidence="11">
    <location>
        <begin position="254"/>
        <end position="276"/>
    </location>
</feature>
<dbReference type="InterPro" id="IPR000848">
    <property type="entry name" value="GPCR_cAMP"/>
</dbReference>
<evidence type="ECO:0000256" key="3">
    <source>
        <dbReference type="ARBA" id="ARBA00022553"/>
    </source>
</evidence>
<feature type="transmembrane region" description="Helical" evidence="11">
    <location>
        <begin position="93"/>
        <end position="119"/>
    </location>
</feature>
<evidence type="ECO:0000259" key="12">
    <source>
        <dbReference type="PROSITE" id="PS50261"/>
    </source>
</evidence>
<dbReference type="InterPro" id="IPR017981">
    <property type="entry name" value="GPCR_2-like_7TM"/>
</dbReference>
<feature type="region of interest" description="Disordered" evidence="10">
    <location>
        <begin position="503"/>
        <end position="546"/>
    </location>
</feature>
<feature type="transmembrane region" description="Helical" evidence="11">
    <location>
        <begin position="131"/>
        <end position="153"/>
    </location>
</feature>
<dbReference type="GO" id="GO:0005737">
    <property type="term" value="C:cytoplasm"/>
    <property type="evidence" value="ECO:0007669"/>
    <property type="project" value="TreeGrafter"/>
</dbReference>
<dbReference type="InterPro" id="IPR038765">
    <property type="entry name" value="Papain-like_cys_pep_sf"/>
</dbReference>